<dbReference type="InterPro" id="IPR038084">
    <property type="entry name" value="PduO/GlcC-like_sf"/>
</dbReference>
<dbReference type="EMBL" id="BMMF01000002">
    <property type="protein sequence ID" value="GGK22345.1"/>
    <property type="molecule type" value="Genomic_DNA"/>
</dbReference>
<gene>
    <name evidence="1" type="ORF">GCM10011322_06250</name>
</gene>
<dbReference type="RefSeq" id="WP_188909488.1">
    <property type="nucleotide sequence ID" value="NZ_BMMF01000002.1"/>
</dbReference>
<proteinExistence type="predicted"/>
<dbReference type="PANTHER" id="PTHR34309">
    <property type="entry name" value="SLR1406 PROTEIN"/>
    <property type="match status" value="1"/>
</dbReference>
<accession>A0A917Q4K8</accession>
<dbReference type="PANTHER" id="PTHR34309:SF10">
    <property type="entry name" value="SLR1406 PROTEIN"/>
    <property type="match status" value="1"/>
</dbReference>
<keyword evidence="2" id="KW-1185">Reference proteome</keyword>
<reference evidence="1 2" key="1">
    <citation type="journal article" date="2014" name="Int. J. Syst. Evol. Microbiol.">
        <title>Complete genome sequence of Corynebacterium casei LMG S-19264T (=DSM 44701T), isolated from a smear-ripened cheese.</title>
        <authorList>
            <consortium name="US DOE Joint Genome Institute (JGI-PGF)"/>
            <person name="Walter F."/>
            <person name="Albersmeier A."/>
            <person name="Kalinowski J."/>
            <person name="Ruckert C."/>
        </authorList>
    </citation>
    <scope>NUCLEOTIDE SEQUENCE [LARGE SCALE GENOMIC DNA]</scope>
    <source>
        <strain evidence="1 2">CGMCC 1.9161</strain>
    </source>
</reference>
<dbReference type="InterPro" id="IPR005624">
    <property type="entry name" value="PduO/GlcC-like"/>
</dbReference>
<dbReference type="Gene3D" id="3.30.450.150">
    <property type="entry name" value="Haem-degrading domain"/>
    <property type="match status" value="1"/>
</dbReference>
<protein>
    <recommendedName>
        <fullName evidence="3">Heme-binding protein</fullName>
    </recommendedName>
</protein>
<name>A0A917Q4K8_9HYPH</name>
<sequence>MADMTRTQARTIVEAALASAREHGFKPLAVAVYDARGALKAFEAEDGTSLKRGEIAMGKANAALALGVPSRTINGMALERPHFIGALGGVVGGPFVPVPGGVLVKGADGALVGAVGISGDTSDNDEVAAVAGIGAAGLEAVTGA</sequence>
<evidence type="ECO:0000313" key="1">
    <source>
        <dbReference type="EMBL" id="GGK22345.1"/>
    </source>
</evidence>
<comment type="caution">
    <text evidence="1">The sequence shown here is derived from an EMBL/GenBank/DDBJ whole genome shotgun (WGS) entry which is preliminary data.</text>
</comment>
<dbReference type="AlphaFoldDB" id="A0A917Q4K8"/>
<dbReference type="InterPro" id="IPR052517">
    <property type="entry name" value="GlcG_carb_metab_protein"/>
</dbReference>
<evidence type="ECO:0008006" key="3">
    <source>
        <dbReference type="Google" id="ProtNLM"/>
    </source>
</evidence>
<organism evidence="1 2">
    <name type="scientific">Salinarimonas ramus</name>
    <dbReference type="NCBI Taxonomy" id="690164"/>
    <lineage>
        <taxon>Bacteria</taxon>
        <taxon>Pseudomonadati</taxon>
        <taxon>Pseudomonadota</taxon>
        <taxon>Alphaproteobacteria</taxon>
        <taxon>Hyphomicrobiales</taxon>
        <taxon>Salinarimonadaceae</taxon>
        <taxon>Salinarimonas</taxon>
    </lineage>
</organism>
<evidence type="ECO:0000313" key="2">
    <source>
        <dbReference type="Proteomes" id="UP000600449"/>
    </source>
</evidence>
<dbReference type="Proteomes" id="UP000600449">
    <property type="component" value="Unassembled WGS sequence"/>
</dbReference>
<dbReference type="SUPFAM" id="SSF143744">
    <property type="entry name" value="GlcG-like"/>
    <property type="match status" value="1"/>
</dbReference>
<dbReference type="Pfam" id="PF03928">
    <property type="entry name" value="HbpS-like"/>
    <property type="match status" value="1"/>
</dbReference>